<evidence type="ECO:0000313" key="2">
    <source>
        <dbReference type="EMBL" id="GAA0864865.1"/>
    </source>
</evidence>
<dbReference type="GO" id="GO:0016301">
    <property type="term" value="F:kinase activity"/>
    <property type="evidence" value="ECO:0007669"/>
    <property type="project" value="UniProtKB-KW"/>
</dbReference>
<reference evidence="2 3" key="1">
    <citation type="journal article" date="2019" name="Int. J. Syst. Evol. Microbiol.">
        <title>The Global Catalogue of Microorganisms (GCM) 10K type strain sequencing project: providing services to taxonomists for standard genome sequencing and annotation.</title>
        <authorList>
            <consortium name="The Broad Institute Genomics Platform"/>
            <consortium name="The Broad Institute Genome Sequencing Center for Infectious Disease"/>
            <person name="Wu L."/>
            <person name="Ma J."/>
        </authorList>
    </citation>
    <scope>NUCLEOTIDE SEQUENCE [LARGE SCALE GENOMIC DNA]</scope>
    <source>
        <strain evidence="2 3">JCM 6486</strain>
    </source>
</reference>
<evidence type="ECO:0000313" key="3">
    <source>
        <dbReference type="Proteomes" id="UP001400965"/>
    </source>
</evidence>
<keyword evidence="2" id="KW-0418">Kinase</keyword>
<gene>
    <name evidence="2" type="ORF">GCM10008917_20030</name>
</gene>
<keyword evidence="2" id="KW-0808">Transferase</keyword>
<keyword evidence="1" id="KW-0812">Transmembrane</keyword>
<proteinExistence type="predicted"/>
<keyword evidence="1" id="KW-1133">Transmembrane helix</keyword>
<keyword evidence="3" id="KW-1185">Reference proteome</keyword>
<feature type="transmembrane region" description="Helical" evidence="1">
    <location>
        <begin position="505"/>
        <end position="525"/>
    </location>
</feature>
<dbReference type="EMBL" id="BAAACP010000011">
    <property type="protein sequence ID" value="GAA0864865.1"/>
    <property type="molecule type" value="Genomic_DNA"/>
</dbReference>
<dbReference type="InterPro" id="IPR014867">
    <property type="entry name" value="Spore_coat_CotH_CotH2/3/7"/>
</dbReference>
<dbReference type="RefSeq" id="WP_346045533.1">
    <property type="nucleotide sequence ID" value="NZ_BAAACP010000011.1"/>
</dbReference>
<name>A0ABN1M6Y9_9FIRM</name>
<dbReference type="Proteomes" id="UP001400965">
    <property type="component" value="Unassembled WGS sequence"/>
</dbReference>
<organism evidence="2 3">
    <name type="scientific">Paraclostridium tenue</name>
    <dbReference type="NCBI Taxonomy" id="1737"/>
    <lineage>
        <taxon>Bacteria</taxon>
        <taxon>Bacillati</taxon>
        <taxon>Bacillota</taxon>
        <taxon>Clostridia</taxon>
        <taxon>Peptostreptococcales</taxon>
        <taxon>Peptostreptococcaceae</taxon>
        <taxon>Paraclostridium</taxon>
    </lineage>
</organism>
<comment type="caution">
    <text evidence="2">The sequence shown here is derived from an EMBL/GenBank/DDBJ whole genome shotgun (WGS) entry which is preliminary data.</text>
</comment>
<dbReference type="Pfam" id="PF08757">
    <property type="entry name" value="CotH"/>
    <property type="match status" value="1"/>
</dbReference>
<sequence length="528" mass="61975">MMKKILASKRNLSILVAIGLLVSSISLSIFIEKNSQKRVHNHRQKDIKNQPREFDMKEDYTISDSFSTHLPLVVIDTNGESPKSGVTWDPEKRYFTSVDIDPYVDGSISIIDNEGSINNIKDKPTNKSDILIKQRGNTSTRFPKKQYLIKTINKDGSKNKQDILGMGEEWEWVLNISYIDKTLLRNYMALNIAGEIMPYTPDVRYCEVVMKDDDKYTYEGVYLMMENVKQGEGRVNISKYDNKFTKSSYLLRRDRFEEDAIFLDNYSTKNELPVGYLEVKYPQKDEITEKTIEYITNDINKFEECIYSNDIDKFYKYRDYIDVESFIDYFIINEFFANYDSGYHSTYIYKENGSKISMGPVWDFDMCLDNDIKLENALKVDSTAMHDAPWFRQLLKDANFTKKVIDRYKYLRKDILSETNLIKYIDDTVNFLGPSIERDKRRWKYEGEYNTEIEKIKLVIKEHGKWLDENIDSLYQFSEFSEKGINKSELEKAKDFILGNDKKTIAISILSVIFISIFILSIILVQRD</sequence>
<protein>
    <submittedName>
        <fullName evidence="2">CotH kinase family protein</fullName>
    </submittedName>
</protein>
<evidence type="ECO:0000256" key="1">
    <source>
        <dbReference type="SAM" id="Phobius"/>
    </source>
</evidence>
<accession>A0ABN1M6Y9</accession>
<keyword evidence="1" id="KW-0472">Membrane</keyword>